<evidence type="ECO:0000313" key="3">
    <source>
        <dbReference type="EMBL" id="VEB95441.1"/>
    </source>
</evidence>
<sequence length="85" mass="9536">MPYEASPSRYQTMQYRYCGQSGLQLPALSLGLWHSFGGVSSLESQRELLRTAFDLGITHFDLAKQLWATSRLGGRELWPPAEAGF</sequence>
<protein>
    <submittedName>
        <fullName evidence="3">L-glyceraldehyde 3-phosphate reductase</fullName>
    </submittedName>
</protein>
<reference evidence="3 4" key="1">
    <citation type="submission" date="2018-12" db="EMBL/GenBank/DDBJ databases">
        <authorList>
            <consortium name="Pathogen Informatics"/>
        </authorList>
    </citation>
    <scope>NUCLEOTIDE SEQUENCE [LARGE SCALE GENOMIC DNA]</scope>
    <source>
        <strain evidence="3 4">NCTC11466</strain>
    </source>
</reference>
<dbReference type="PANTHER" id="PTHR43150">
    <property type="entry name" value="HYPERKINETIC, ISOFORM M"/>
    <property type="match status" value="1"/>
</dbReference>
<dbReference type="InterPro" id="IPR005399">
    <property type="entry name" value="K_chnl_volt-dep_bsu_KCNAB-rel"/>
</dbReference>
<dbReference type="EMBL" id="LR134201">
    <property type="protein sequence ID" value="VEB95441.1"/>
    <property type="molecule type" value="Genomic_DNA"/>
</dbReference>
<keyword evidence="2" id="KW-0560">Oxidoreductase</keyword>
<dbReference type="PANTHER" id="PTHR43150:SF4">
    <property type="entry name" value="L-GLYCERALDEHYDE 3-PHOSPHATE REDUCTASE"/>
    <property type="match status" value="1"/>
</dbReference>
<evidence type="ECO:0000256" key="1">
    <source>
        <dbReference type="ARBA" id="ARBA00022857"/>
    </source>
</evidence>
<dbReference type="InterPro" id="IPR036812">
    <property type="entry name" value="NAD(P)_OxRdtase_dom_sf"/>
</dbReference>
<name>A0A3S4J0M0_9ENTR</name>
<accession>A0A3S4J0M0</accession>
<dbReference type="AlphaFoldDB" id="A0A3S4J0M0"/>
<dbReference type="SUPFAM" id="SSF51430">
    <property type="entry name" value="NAD(P)-linked oxidoreductase"/>
    <property type="match status" value="1"/>
</dbReference>
<dbReference type="Proteomes" id="UP000274122">
    <property type="component" value="Chromosome"/>
</dbReference>
<organism evidence="3 4">
    <name type="scientific">Cedecea lapagei</name>
    <dbReference type="NCBI Taxonomy" id="158823"/>
    <lineage>
        <taxon>Bacteria</taxon>
        <taxon>Pseudomonadati</taxon>
        <taxon>Pseudomonadota</taxon>
        <taxon>Gammaproteobacteria</taxon>
        <taxon>Enterobacterales</taxon>
        <taxon>Enterobacteriaceae</taxon>
        <taxon>Cedecea</taxon>
    </lineage>
</organism>
<dbReference type="GO" id="GO:0016491">
    <property type="term" value="F:oxidoreductase activity"/>
    <property type="evidence" value="ECO:0007669"/>
    <property type="project" value="UniProtKB-KW"/>
</dbReference>
<dbReference type="GO" id="GO:0051596">
    <property type="term" value="P:methylglyoxal catabolic process"/>
    <property type="evidence" value="ECO:0007669"/>
    <property type="project" value="TreeGrafter"/>
</dbReference>
<proteinExistence type="predicted"/>
<keyword evidence="4" id="KW-1185">Reference proteome</keyword>
<gene>
    <name evidence="3" type="primary">yghZ_2</name>
    <name evidence="3" type="ORF">NCTC11466_00551</name>
</gene>
<evidence type="ECO:0000313" key="4">
    <source>
        <dbReference type="Proteomes" id="UP000274122"/>
    </source>
</evidence>
<dbReference type="KEGG" id="clap:NCTC11466_00551"/>
<dbReference type="Gene3D" id="3.20.20.100">
    <property type="entry name" value="NADP-dependent oxidoreductase domain"/>
    <property type="match status" value="1"/>
</dbReference>
<evidence type="ECO:0000256" key="2">
    <source>
        <dbReference type="ARBA" id="ARBA00023002"/>
    </source>
</evidence>
<keyword evidence="1" id="KW-0521">NADP</keyword>